<evidence type="ECO:0000313" key="2">
    <source>
        <dbReference type="EMBL" id="VAV88639.1"/>
    </source>
</evidence>
<keyword evidence="2" id="KW-0560">Oxidoreductase</keyword>
<feature type="non-terminal residue" evidence="2">
    <location>
        <position position="1"/>
    </location>
</feature>
<dbReference type="GO" id="GO:0006520">
    <property type="term" value="P:amino acid metabolic process"/>
    <property type="evidence" value="ECO:0007669"/>
    <property type="project" value="InterPro"/>
</dbReference>
<dbReference type="Pfam" id="PF00208">
    <property type="entry name" value="ELFV_dehydrog"/>
    <property type="match status" value="1"/>
</dbReference>
<reference evidence="2" key="1">
    <citation type="submission" date="2018-06" db="EMBL/GenBank/DDBJ databases">
        <authorList>
            <person name="Zhirakovskaya E."/>
        </authorList>
    </citation>
    <scope>NUCLEOTIDE SEQUENCE</scope>
</reference>
<dbReference type="InterPro" id="IPR006096">
    <property type="entry name" value="Glu/Leu/Phe/Val/Trp_DH_C"/>
</dbReference>
<evidence type="ECO:0000259" key="1">
    <source>
        <dbReference type="SMART" id="SM00839"/>
    </source>
</evidence>
<proteinExistence type="predicted"/>
<feature type="domain" description="Glutamate/phenylalanine/leucine/valine/L-tryptophan dehydrogenase C-terminal" evidence="1">
    <location>
        <begin position="1"/>
        <end position="174"/>
    </location>
</feature>
<gene>
    <name evidence="2" type="ORF">MNBD_ALPHA06-346</name>
</gene>
<dbReference type="SUPFAM" id="SSF51735">
    <property type="entry name" value="NAD(P)-binding Rossmann-fold domains"/>
    <property type="match status" value="1"/>
</dbReference>
<dbReference type="EMBL" id="UOEE01000071">
    <property type="protein sequence ID" value="VAV88639.1"/>
    <property type="molecule type" value="Genomic_DNA"/>
</dbReference>
<dbReference type="PANTHER" id="PTHR42722:SF1">
    <property type="entry name" value="VALINE DEHYDROGENASE"/>
    <property type="match status" value="1"/>
</dbReference>
<accession>A0A3B0R8W7</accession>
<sequence>QGLGKVGWRLCEDLHKAGAKLLVADIVEETLARAKAEFGAQIVDKDDIVTAKCDVFAPCARGGVINAKTIKQIQAKVIAGSANNQLSRDALGADLHQAGILYAPDYVINAGGVINIAPEVNGITDHKWVAQKVAGLEQILGEILDQSIAENRSTSEVADALASRRILDARVQAMQAA</sequence>
<organism evidence="2">
    <name type="scientific">hydrothermal vent metagenome</name>
    <dbReference type="NCBI Taxonomy" id="652676"/>
    <lineage>
        <taxon>unclassified sequences</taxon>
        <taxon>metagenomes</taxon>
        <taxon>ecological metagenomes</taxon>
    </lineage>
</organism>
<dbReference type="InterPro" id="IPR036291">
    <property type="entry name" value="NAD(P)-bd_dom_sf"/>
</dbReference>
<dbReference type="GO" id="GO:0050049">
    <property type="term" value="F:L-leucine dehydrogenase activity"/>
    <property type="evidence" value="ECO:0007669"/>
    <property type="project" value="UniProtKB-EC"/>
</dbReference>
<dbReference type="SMART" id="SM00839">
    <property type="entry name" value="ELFV_dehydrog"/>
    <property type="match status" value="1"/>
</dbReference>
<protein>
    <submittedName>
        <fullName evidence="2">Branched-chain amino acid dehydrogenase [deaminating]</fullName>
        <ecNumber evidence="2">1.4.1.9</ecNumber>
    </submittedName>
</protein>
<dbReference type="Gene3D" id="3.40.50.720">
    <property type="entry name" value="NAD(P)-binding Rossmann-like Domain"/>
    <property type="match status" value="1"/>
</dbReference>
<dbReference type="InterPro" id="IPR016211">
    <property type="entry name" value="Glu/Phe/Leu/Val/Trp_DH_bac/arc"/>
</dbReference>
<dbReference type="CDD" id="cd01075">
    <property type="entry name" value="NAD_bind_Leu_Phe_Val_DH"/>
    <property type="match status" value="1"/>
</dbReference>
<dbReference type="EC" id="1.4.1.9" evidence="2"/>
<name>A0A3B0R8W7_9ZZZZ</name>
<dbReference type="PANTHER" id="PTHR42722">
    <property type="entry name" value="LEUCINE DEHYDROGENASE"/>
    <property type="match status" value="1"/>
</dbReference>
<dbReference type="AlphaFoldDB" id="A0A3B0R8W7"/>